<evidence type="ECO:0000313" key="1">
    <source>
        <dbReference type="EMBL" id="KNC71521.1"/>
    </source>
</evidence>
<dbReference type="GeneID" id="25916442"/>
<organism evidence="1 2">
    <name type="scientific">Sphaeroforma arctica JP610</name>
    <dbReference type="NCBI Taxonomy" id="667725"/>
    <lineage>
        <taxon>Eukaryota</taxon>
        <taxon>Ichthyosporea</taxon>
        <taxon>Ichthyophonida</taxon>
        <taxon>Sphaeroforma</taxon>
    </lineage>
</organism>
<reference evidence="1 2" key="1">
    <citation type="submission" date="2011-02" db="EMBL/GenBank/DDBJ databases">
        <title>The Genome Sequence of Sphaeroforma arctica JP610.</title>
        <authorList>
            <consortium name="The Broad Institute Genome Sequencing Platform"/>
            <person name="Russ C."/>
            <person name="Cuomo C."/>
            <person name="Young S.K."/>
            <person name="Zeng Q."/>
            <person name="Gargeya S."/>
            <person name="Alvarado L."/>
            <person name="Berlin A."/>
            <person name="Chapman S.B."/>
            <person name="Chen Z."/>
            <person name="Freedman E."/>
            <person name="Gellesch M."/>
            <person name="Goldberg J."/>
            <person name="Griggs A."/>
            <person name="Gujja S."/>
            <person name="Heilman E."/>
            <person name="Heiman D."/>
            <person name="Howarth C."/>
            <person name="Mehta T."/>
            <person name="Neiman D."/>
            <person name="Pearson M."/>
            <person name="Roberts A."/>
            <person name="Saif S."/>
            <person name="Shea T."/>
            <person name="Shenoy N."/>
            <person name="Sisk P."/>
            <person name="Stolte C."/>
            <person name="Sykes S."/>
            <person name="White J."/>
            <person name="Yandava C."/>
            <person name="Burger G."/>
            <person name="Gray M.W."/>
            <person name="Holland P.W.H."/>
            <person name="King N."/>
            <person name="Lang F.B.F."/>
            <person name="Roger A.J."/>
            <person name="Ruiz-Trillo I."/>
            <person name="Haas B."/>
            <person name="Nusbaum C."/>
            <person name="Birren B."/>
        </authorList>
    </citation>
    <scope>NUCLEOTIDE SEQUENCE [LARGE SCALE GENOMIC DNA]</scope>
    <source>
        <strain evidence="1 2">JP610</strain>
    </source>
</reference>
<protein>
    <submittedName>
        <fullName evidence="1">Uncharacterized protein</fullName>
    </submittedName>
</protein>
<gene>
    <name evidence="1" type="ORF">SARC_15938</name>
</gene>
<name>A0A0L0F4G9_9EUKA</name>
<feature type="non-terminal residue" evidence="1">
    <location>
        <position position="1"/>
    </location>
</feature>
<dbReference type="RefSeq" id="XP_014145423.1">
    <property type="nucleotide sequence ID" value="XM_014289948.1"/>
</dbReference>
<keyword evidence="2" id="KW-1185">Reference proteome</keyword>
<sequence length="87" mass="9385">SSDACPIGPVLLGEGLDAAGQAAGLTDITNEQYQLLSEQGVNGRQIKNSIRLAQALAKFRNVVTTLEHLQLTVKMQMDLTADTDETW</sequence>
<dbReference type="OrthoDB" id="10042665at2759"/>
<accession>A0A0L0F4G9</accession>
<dbReference type="AlphaFoldDB" id="A0A0L0F4G9"/>
<proteinExistence type="predicted"/>
<dbReference type="EMBL" id="KQ248620">
    <property type="protein sequence ID" value="KNC71521.1"/>
    <property type="molecule type" value="Genomic_DNA"/>
</dbReference>
<dbReference type="Proteomes" id="UP000054560">
    <property type="component" value="Unassembled WGS sequence"/>
</dbReference>
<evidence type="ECO:0000313" key="2">
    <source>
        <dbReference type="Proteomes" id="UP000054560"/>
    </source>
</evidence>